<evidence type="ECO:0000256" key="2">
    <source>
        <dbReference type="ARBA" id="ARBA00022741"/>
    </source>
</evidence>
<dbReference type="Gene3D" id="3.40.50.300">
    <property type="entry name" value="P-loop containing nucleotide triphosphate hydrolases"/>
    <property type="match status" value="1"/>
</dbReference>
<dbReference type="InterPro" id="IPR006703">
    <property type="entry name" value="G_AIG1"/>
</dbReference>
<evidence type="ECO:0000259" key="4">
    <source>
        <dbReference type="Pfam" id="PF04548"/>
    </source>
</evidence>
<dbReference type="EMBL" id="CADEAL010001777">
    <property type="protein sequence ID" value="CAB1435450.1"/>
    <property type="molecule type" value="Genomic_DNA"/>
</dbReference>
<organism evidence="5 6">
    <name type="scientific">Pleuronectes platessa</name>
    <name type="common">European plaice</name>
    <dbReference type="NCBI Taxonomy" id="8262"/>
    <lineage>
        <taxon>Eukaryota</taxon>
        <taxon>Metazoa</taxon>
        <taxon>Chordata</taxon>
        <taxon>Craniata</taxon>
        <taxon>Vertebrata</taxon>
        <taxon>Euteleostomi</taxon>
        <taxon>Actinopterygii</taxon>
        <taxon>Neopterygii</taxon>
        <taxon>Teleostei</taxon>
        <taxon>Neoteleostei</taxon>
        <taxon>Acanthomorphata</taxon>
        <taxon>Carangaria</taxon>
        <taxon>Pleuronectiformes</taxon>
        <taxon>Pleuronectoidei</taxon>
        <taxon>Pleuronectidae</taxon>
        <taxon>Pleuronectes</taxon>
    </lineage>
</organism>
<evidence type="ECO:0000313" key="6">
    <source>
        <dbReference type="Proteomes" id="UP001153269"/>
    </source>
</evidence>
<evidence type="ECO:0000256" key="3">
    <source>
        <dbReference type="ARBA" id="ARBA00023134"/>
    </source>
</evidence>
<dbReference type="Pfam" id="PF04548">
    <property type="entry name" value="AIG1"/>
    <property type="match status" value="1"/>
</dbReference>
<dbReference type="AlphaFoldDB" id="A0A9N7UN13"/>
<keyword evidence="2" id="KW-0547">Nucleotide-binding</keyword>
<keyword evidence="3" id="KW-0342">GTP-binding</keyword>
<protein>
    <recommendedName>
        <fullName evidence="4">AIG1-type G domain-containing protein</fullName>
    </recommendedName>
</protein>
<comment type="caution">
    <text evidence="5">The sequence shown here is derived from an EMBL/GenBank/DDBJ whole genome shotgun (WGS) entry which is preliminary data.</text>
</comment>
<evidence type="ECO:0000313" key="5">
    <source>
        <dbReference type="EMBL" id="CAB1435450.1"/>
    </source>
</evidence>
<dbReference type="Proteomes" id="UP001153269">
    <property type="component" value="Unassembled WGS sequence"/>
</dbReference>
<dbReference type="InterPro" id="IPR045058">
    <property type="entry name" value="GIMA/IAN/Toc"/>
</dbReference>
<evidence type="ECO:0000256" key="1">
    <source>
        <dbReference type="ARBA" id="ARBA00008535"/>
    </source>
</evidence>
<dbReference type="PANTHER" id="PTHR10903">
    <property type="entry name" value="GTPASE, IMAP FAMILY MEMBER-RELATED"/>
    <property type="match status" value="1"/>
</dbReference>
<sequence length="125" mass="13897">MGLRLSIPAGPDLRMVMIGKTGVGKSAIGRFTKEEENCVEALEQIFGPEAPGYMLVLFTRGDELQGRSIQEYVQTGHPKLRALINRCGNRYHVFNNKIRINKTQVVELLRKVDDMVAANGGLVLQ</sequence>
<dbReference type="PANTHER" id="PTHR10903:SF112">
    <property type="entry name" value="SI:CH211-113E8.5"/>
    <property type="match status" value="1"/>
</dbReference>
<proteinExistence type="inferred from homology"/>
<accession>A0A9N7UN13</accession>
<gene>
    <name evidence="5" type="ORF">PLEPLA_LOCUS23521</name>
</gene>
<comment type="similarity">
    <text evidence="1">Belongs to the TRAFAC class TrmE-Era-EngA-EngB-Septin-like GTPase superfamily. AIG1/Toc34/Toc159-like paraseptin GTPase family. IAN subfamily.</text>
</comment>
<reference evidence="5" key="1">
    <citation type="submission" date="2020-03" db="EMBL/GenBank/DDBJ databases">
        <authorList>
            <person name="Weist P."/>
        </authorList>
    </citation>
    <scope>NUCLEOTIDE SEQUENCE</scope>
</reference>
<keyword evidence="6" id="KW-1185">Reference proteome</keyword>
<dbReference type="GO" id="GO:0005525">
    <property type="term" value="F:GTP binding"/>
    <property type="evidence" value="ECO:0007669"/>
    <property type="project" value="UniProtKB-KW"/>
</dbReference>
<dbReference type="InterPro" id="IPR027417">
    <property type="entry name" value="P-loop_NTPase"/>
</dbReference>
<feature type="domain" description="AIG1-type G" evidence="4">
    <location>
        <begin position="28"/>
        <end position="122"/>
    </location>
</feature>
<name>A0A9N7UN13_PLEPL</name>
<dbReference type="SUPFAM" id="SSF52540">
    <property type="entry name" value="P-loop containing nucleoside triphosphate hydrolases"/>
    <property type="match status" value="1"/>
</dbReference>